<evidence type="ECO:0000313" key="2">
    <source>
        <dbReference type="EMBL" id="REH44655.1"/>
    </source>
</evidence>
<reference evidence="2 3" key="1">
    <citation type="submission" date="2018-08" db="EMBL/GenBank/DDBJ databases">
        <title>Genomic Encyclopedia of Archaeal and Bacterial Type Strains, Phase II (KMG-II): from individual species to whole genera.</title>
        <authorList>
            <person name="Goeker M."/>
        </authorList>
    </citation>
    <scope>NUCLEOTIDE SEQUENCE [LARGE SCALE GENOMIC DNA]</scope>
    <source>
        <strain evidence="2 3">DSM 45791</strain>
    </source>
</reference>
<feature type="transmembrane region" description="Helical" evidence="1">
    <location>
        <begin position="45"/>
        <end position="67"/>
    </location>
</feature>
<dbReference type="RefSeq" id="WP_116176593.1">
    <property type="nucleotide sequence ID" value="NZ_CP144375.1"/>
</dbReference>
<sequence>MTTISLSPVEIMAGVGALLVLLLVWRTGARRAKAAADAARSGARLVSLFGRVLFTAGLIGGVQWVVLTHGPELWLVLTVLGLPALFASYTITKALTVTTHDMPRRRGGGRR</sequence>
<organism evidence="2 3">
    <name type="scientific">Kutzneria buriramensis</name>
    <dbReference type="NCBI Taxonomy" id="1045776"/>
    <lineage>
        <taxon>Bacteria</taxon>
        <taxon>Bacillati</taxon>
        <taxon>Actinomycetota</taxon>
        <taxon>Actinomycetes</taxon>
        <taxon>Pseudonocardiales</taxon>
        <taxon>Pseudonocardiaceae</taxon>
        <taxon>Kutzneria</taxon>
    </lineage>
</organism>
<protein>
    <submittedName>
        <fullName evidence="2">Uncharacterized protein</fullName>
    </submittedName>
</protein>
<proteinExistence type="predicted"/>
<accession>A0A3E0HFS7</accession>
<keyword evidence="3" id="KW-1185">Reference proteome</keyword>
<dbReference type="AlphaFoldDB" id="A0A3E0HFS7"/>
<gene>
    <name evidence="2" type="ORF">BCF44_108135</name>
</gene>
<feature type="transmembrane region" description="Helical" evidence="1">
    <location>
        <begin position="73"/>
        <end position="96"/>
    </location>
</feature>
<keyword evidence="1" id="KW-0472">Membrane</keyword>
<dbReference type="OrthoDB" id="3696538at2"/>
<evidence type="ECO:0000256" key="1">
    <source>
        <dbReference type="SAM" id="Phobius"/>
    </source>
</evidence>
<evidence type="ECO:0000313" key="3">
    <source>
        <dbReference type="Proteomes" id="UP000256269"/>
    </source>
</evidence>
<feature type="transmembrane region" description="Helical" evidence="1">
    <location>
        <begin position="6"/>
        <end position="25"/>
    </location>
</feature>
<name>A0A3E0HFS7_9PSEU</name>
<dbReference type="Proteomes" id="UP000256269">
    <property type="component" value="Unassembled WGS sequence"/>
</dbReference>
<comment type="caution">
    <text evidence="2">The sequence shown here is derived from an EMBL/GenBank/DDBJ whole genome shotgun (WGS) entry which is preliminary data.</text>
</comment>
<dbReference type="EMBL" id="QUNO01000008">
    <property type="protein sequence ID" value="REH44655.1"/>
    <property type="molecule type" value="Genomic_DNA"/>
</dbReference>
<keyword evidence="1" id="KW-0812">Transmembrane</keyword>
<keyword evidence="1" id="KW-1133">Transmembrane helix</keyword>